<evidence type="ECO:0000256" key="7">
    <source>
        <dbReference type="ARBA" id="ARBA00023136"/>
    </source>
</evidence>
<evidence type="ECO:0000313" key="10">
    <source>
        <dbReference type="EMBL" id="AEA46832.1"/>
    </source>
</evidence>
<name>F2KRZ1_ARCVS</name>
<evidence type="ECO:0000256" key="4">
    <source>
        <dbReference type="ARBA" id="ARBA00022692"/>
    </source>
</evidence>
<evidence type="ECO:0000256" key="2">
    <source>
        <dbReference type="ARBA" id="ARBA00022448"/>
    </source>
</evidence>
<feature type="transmembrane region" description="Helical" evidence="9">
    <location>
        <begin position="7"/>
        <end position="27"/>
    </location>
</feature>
<dbReference type="CDD" id="cd06582">
    <property type="entry name" value="TM_PBP1_LivH_like"/>
    <property type="match status" value="1"/>
</dbReference>
<keyword evidence="3" id="KW-1003">Cell membrane</keyword>
<feature type="transmembrane region" description="Helical" evidence="9">
    <location>
        <begin position="222"/>
        <end position="248"/>
    </location>
</feature>
<feature type="transmembrane region" description="Helical" evidence="9">
    <location>
        <begin position="64"/>
        <end position="84"/>
    </location>
</feature>
<dbReference type="STRING" id="693661.Arcve_0817"/>
<dbReference type="GO" id="GO:0005886">
    <property type="term" value="C:plasma membrane"/>
    <property type="evidence" value="ECO:0007669"/>
    <property type="project" value="UniProtKB-SubCell"/>
</dbReference>
<comment type="similarity">
    <text evidence="8">Belongs to the binding-protein-dependent transport system permease family. LivHM subfamily.</text>
</comment>
<gene>
    <name evidence="10" type="ordered locus">Arcve_0817</name>
</gene>
<evidence type="ECO:0000256" key="3">
    <source>
        <dbReference type="ARBA" id="ARBA00022475"/>
    </source>
</evidence>
<accession>F2KRZ1</accession>
<sequence length="307" mass="32717">MGVVEGAIIYANLLVLLAIGLTLTYITTAVPNFAQGSFAIFGSYIALTLLRLSGIHPYTALPIAFILGGMLGLATYILVLRPLIKKDSTIVTLMIATLAWDLILLGIIGAYSEFLGKITRKAGVKFIFTYLDYEIAGISAIFLVSTVVIAVTLAGLFLLLYKTKFGIALRASMENPSLAEIMGVNVEYTRMFSWFLSGALAAMAGCLLPFKQEIVPATGALIIVSIFAASIVGGLSSIYGALLGGYIIGLSESLITYELSVVLGTGVLVYSKVVSLVILIITLLVAPRGIVGINWKKVMKWLSSTRS</sequence>
<proteinExistence type="inferred from homology"/>
<protein>
    <submittedName>
        <fullName evidence="10">ABC-type transporter, integral membrane subunit</fullName>
    </submittedName>
</protein>
<dbReference type="OrthoDB" id="43815at2157"/>
<evidence type="ECO:0000256" key="8">
    <source>
        <dbReference type="ARBA" id="ARBA00037998"/>
    </source>
</evidence>
<dbReference type="GO" id="GO:0022857">
    <property type="term" value="F:transmembrane transporter activity"/>
    <property type="evidence" value="ECO:0007669"/>
    <property type="project" value="InterPro"/>
</dbReference>
<dbReference type="GO" id="GO:0006865">
    <property type="term" value="P:amino acid transport"/>
    <property type="evidence" value="ECO:0007669"/>
    <property type="project" value="UniProtKB-KW"/>
</dbReference>
<feature type="transmembrane region" description="Helical" evidence="9">
    <location>
        <begin position="268"/>
        <end position="291"/>
    </location>
</feature>
<organism evidence="10 11">
    <name type="scientific">Archaeoglobus veneficus (strain DSM 11195 / SNP6)</name>
    <dbReference type="NCBI Taxonomy" id="693661"/>
    <lineage>
        <taxon>Archaea</taxon>
        <taxon>Methanobacteriati</taxon>
        <taxon>Methanobacteriota</taxon>
        <taxon>Archaeoglobi</taxon>
        <taxon>Archaeoglobales</taxon>
        <taxon>Archaeoglobaceae</taxon>
        <taxon>Archaeoglobus</taxon>
    </lineage>
</organism>
<reference evidence="10 11" key="1">
    <citation type="submission" date="2011-03" db="EMBL/GenBank/DDBJ databases">
        <title>The complete genome of Archaeoglobus veneficus SNP6.</title>
        <authorList>
            <consortium name="US DOE Joint Genome Institute (JGI-PGF)"/>
            <person name="Lucas S."/>
            <person name="Copeland A."/>
            <person name="Lapidus A."/>
            <person name="Bruce D."/>
            <person name="Goodwin L."/>
            <person name="Pitluck S."/>
            <person name="Kyrpides N."/>
            <person name="Mavromatis K."/>
            <person name="Pagani I."/>
            <person name="Ivanova N."/>
            <person name="Mikhailova N."/>
            <person name="Lu M."/>
            <person name="Detter J.C."/>
            <person name="Tapia R."/>
            <person name="Han C."/>
            <person name="Land M."/>
            <person name="Hauser L."/>
            <person name="Markowitz V."/>
            <person name="Cheng J.-F."/>
            <person name="Hugenholtz P."/>
            <person name="Woyke T."/>
            <person name="Wu D."/>
            <person name="Spring S."/>
            <person name="Brambilla E."/>
            <person name="Klenk H.-P."/>
            <person name="Eisen J.A."/>
        </authorList>
    </citation>
    <scope>NUCLEOTIDE SEQUENCE [LARGE SCALE GENOMIC DNA]</scope>
    <source>
        <strain>SNP6</strain>
    </source>
</reference>
<feature type="transmembrane region" description="Helical" evidence="9">
    <location>
        <begin position="191"/>
        <end position="210"/>
    </location>
</feature>
<dbReference type="Pfam" id="PF02653">
    <property type="entry name" value="BPD_transp_2"/>
    <property type="match status" value="1"/>
</dbReference>
<evidence type="ECO:0000313" key="11">
    <source>
        <dbReference type="Proteomes" id="UP000008136"/>
    </source>
</evidence>
<dbReference type="PANTHER" id="PTHR11795:SF449">
    <property type="entry name" value="BRANCHED-CHAIN AMINO ACID TRANSPORT PERMEASE PROTEIN LIVH-RELATED"/>
    <property type="match status" value="1"/>
</dbReference>
<keyword evidence="7 9" id="KW-0472">Membrane</keyword>
<dbReference type="EMBL" id="CP002588">
    <property type="protein sequence ID" value="AEA46832.1"/>
    <property type="molecule type" value="Genomic_DNA"/>
</dbReference>
<evidence type="ECO:0000256" key="1">
    <source>
        <dbReference type="ARBA" id="ARBA00004651"/>
    </source>
</evidence>
<keyword evidence="5" id="KW-0029">Amino-acid transport</keyword>
<dbReference type="AlphaFoldDB" id="F2KRZ1"/>
<keyword evidence="11" id="KW-1185">Reference proteome</keyword>
<dbReference type="PANTHER" id="PTHR11795">
    <property type="entry name" value="BRANCHED-CHAIN AMINO ACID TRANSPORT SYSTEM PERMEASE PROTEIN LIVH"/>
    <property type="match status" value="1"/>
</dbReference>
<dbReference type="eggNOG" id="arCOG01269">
    <property type="taxonomic scope" value="Archaea"/>
</dbReference>
<comment type="subcellular location">
    <subcellularLocation>
        <location evidence="1">Cell membrane</location>
        <topology evidence="1">Multi-pass membrane protein</topology>
    </subcellularLocation>
</comment>
<dbReference type="KEGG" id="ave:Arcve_0817"/>
<keyword evidence="6 9" id="KW-1133">Transmembrane helix</keyword>
<evidence type="ECO:0000256" key="9">
    <source>
        <dbReference type="SAM" id="Phobius"/>
    </source>
</evidence>
<evidence type="ECO:0000256" key="5">
    <source>
        <dbReference type="ARBA" id="ARBA00022970"/>
    </source>
</evidence>
<keyword evidence="4 9" id="KW-0812">Transmembrane</keyword>
<feature type="transmembrane region" description="Helical" evidence="9">
    <location>
        <begin position="135"/>
        <end position="161"/>
    </location>
</feature>
<dbReference type="InterPro" id="IPR052157">
    <property type="entry name" value="BCAA_transport_permease"/>
</dbReference>
<dbReference type="GeneID" id="10393920"/>
<dbReference type="HOGENOM" id="CLU_039929_1_0_2"/>
<dbReference type="Proteomes" id="UP000008136">
    <property type="component" value="Chromosome"/>
</dbReference>
<evidence type="ECO:0000256" key="6">
    <source>
        <dbReference type="ARBA" id="ARBA00022989"/>
    </source>
</evidence>
<keyword evidence="2" id="KW-0813">Transport</keyword>
<dbReference type="InterPro" id="IPR001851">
    <property type="entry name" value="ABC_transp_permease"/>
</dbReference>
<feature type="transmembrane region" description="Helical" evidence="9">
    <location>
        <begin position="90"/>
        <end position="114"/>
    </location>
</feature>
<dbReference type="RefSeq" id="WP_013683504.1">
    <property type="nucleotide sequence ID" value="NC_015320.1"/>
</dbReference>